<protein>
    <submittedName>
        <fullName evidence="1">SDR family oxidoreductase</fullName>
    </submittedName>
</protein>
<evidence type="ECO:0000313" key="2">
    <source>
        <dbReference type="Proteomes" id="UP000320481"/>
    </source>
</evidence>
<gene>
    <name evidence="1" type="ORF">FRZ03_10195</name>
</gene>
<dbReference type="AlphaFoldDB" id="A0A5C6JW00"/>
<name>A0A5C6JW00_9ACTN</name>
<proteinExistence type="predicted"/>
<dbReference type="InterPro" id="IPR036291">
    <property type="entry name" value="NAD(P)-bd_dom_sf"/>
</dbReference>
<accession>A0A5C6JW00</accession>
<evidence type="ECO:0000313" key="1">
    <source>
        <dbReference type="EMBL" id="TWV53495.1"/>
    </source>
</evidence>
<organism evidence="1 2">
    <name type="scientific">Streptomyces misionensis</name>
    <dbReference type="NCBI Taxonomy" id="67331"/>
    <lineage>
        <taxon>Bacteria</taxon>
        <taxon>Bacillati</taxon>
        <taxon>Actinomycetota</taxon>
        <taxon>Actinomycetes</taxon>
        <taxon>Kitasatosporales</taxon>
        <taxon>Streptomycetaceae</taxon>
        <taxon>Streptomyces</taxon>
    </lineage>
</organism>
<dbReference type="EMBL" id="VOGW01000055">
    <property type="protein sequence ID" value="TWV53495.1"/>
    <property type="molecule type" value="Genomic_DNA"/>
</dbReference>
<comment type="caution">
    <text evidence="1">The sequence shown here is derived from an EMBL/GenBank/DDBJ whole genome shotgun (WGS) entry which is preliminary data.</text>
</comment>
<dbReference type="SUPFAM" id="SSF51735">
    <property type="entry name" value="NAD(P)-binding Rossmann-fold domains"/>
    <property type="match status" value="1"/>
</dbReference>
<keyword evidence="2" id="KW-1185">Reference proteome</keyword>
<dbReference type="Proteomes" id="UP000320481">
    <property type="component" value="Unassembled WGS sequence"/>
</dbReference>
<dbReference type="RefSeq" id="WP_146464823.1">
    <property type="nucleotide sequence ID" value="NZ_VOGW01000055.1"/>
</dbReference>
<dbReference type="InterPro" id="IPR002347">
    <property type="entry name" value="SDR_fam"/>
</dbReference>
<dbReference type="Pfam" id="PF13561">
    <property type="entry name" value="adh_short_C2"/>
    <property type="match status" value="1"/>
</dbReference>
<reference evidence="1" key="1">
    <citation type="journal article" date="2019" name="Microbiol. Resour. Announc.">
        <title>Draft Genomic Sequences of Streptomyces misionensis and Streptomyces albidoflavus, bacteria applied for phytopathogen biocontrol.</title>
        <authorList>
            <person name="Pylro V."/>
            <person name="Dias A."/>
            <person name="Andreote F."/>
            <person name="Varani A."/>
            <person name="Andreote C."/>
            <person name="Bernardo E."/>
            <person name="Martins T."/>
        </authorList>
    </citation>
    <scope>NUCLEOTIDE SEQUENCE [LARGE SCALE GENOMIC DNA]</scope>
    <source>
        <strain evidence="1">66</strain>
    </source>
</reference>
<dbReference type="Gene3D" id="3.40.50.720">
    <property type="entry name" value="NAD(P)-binding Rossmann-like Domain"/>
    <property type="match status" value="1"/>
</dbReference>
<sequence length="66" mass="6805">MESPPSRGSVFQRAPFFRTGYPDGAAGRCFTDPDDIAALALFLASDSAKSIAGQTIPIDGGSKAAQ</sequence>